<reference evidence="1" key="1">
    <citation type="submission" date="2021-11" db="EMBL/GenBank/DDBJ databases">
        <title>Vibrio ZSDE26 sp. nov. and Vibrio ZSDZ34 sp. nov., isolated from coastal seawater in Qingdao.</title>
        <authorList>
            <person name="Zhang P."/>
        </authorList>
    </citation>
    <scope>NUCLEOTIDE SEQUENCE</scope>
    <source>
        <strain evidence="1">ZSDZ34</strain>
    </source>
</reference>
<comment type="caution">
    <text evidence="1">The sequence shown here is derived from an EMBL/GenBank/DDBJ whole genome shotgun (WGS) entry which is preliminary data.</text>
</comment>
<proteinExistence type="predicted"/>
<sequence length="121" mass="13576">MALANYRGFTIKSVGQSNQIWQVSIKKRELQGTLTSVKKSIDWWCDTASLIDPSSLDVQNETKTSASKESFHGYTLSNDTGEINGWYCMFNGKLIKGGKLAIQRHIEAYLIAKQKAEQSSR</sequence>
<protein>
    <submittedName>
        <fullName evidence="1">DUF3319 domain-containing protein</fullName>
    </submittedName>
</protein>
<organism evidence="1 2">
    <name type="scientific">Vibrio gelatinilyticus</name>
    <dbReference type="NCBI Taxonomy" id="2893468"/>
    <lineage>
        <taxon>Bacteria</taxon>
        <taxon>Pseudomonadati</taxon>
        <taxon>Pseudomonadota</taxon>
        <taxon>Gammaproteobacteria</taxon>
        <taxon>Vibrionales</taxon>
        <taxon>Vibrionaceae</taxon>
        <taxon>Vibrio</taxon>
    </lineage>
</organism>
<dbReference type="AlphaFoldDB" id="A0A9X1WDG1"/>
<evidence type="ECO:0000313" key="2">
    <source>
        <dbReference type="Proteomes" id="UP001139488"/>
    </source>
</evidence>
<dbReference type="Pfam" id="PF11782">
    <property type="entry name" value="DUF3319"/>
    <property type="match status" value="1"/>
</dbReference>
<dbReference type="RefSeq" id="WP_244357091.1">
    <property type="nucleotide sequence ID" value="NZ_JAJNNZ010000006.1"/>
</dbReference>
<dbReference type="Proteomes" id="UP001139488">
    <property type="component" value="Unassembled WGS sequence"/>
</dbReference>
<accession>A0A9X1WDG1</accession>
<dbReference type="InterPro" id="IPR021753">
    <property type="entry name" value="DUF3319"/>
</dbReference>
<gene>
    <name evidence="1" type="ORF">LNL84_09965</name>
</gene>
<name>A0A9X1WDG1_9VIBR</name>
<dbReference type="EMBL" id="JAJNNZ010000006">
    <property type="protein sequence ID" value="MCJ2377153.1"/>
    <property type="molecule type" value="Genomic_DNA"/>
</dbReference>
<keyword evidence="2" id="KW-1185">Reference proteome</keyword>
<evidence type="ECO:0000313" key="1">
    <source>
        <dbReference type="EMBL" id="MCJ2377153.1"/>
    </source>
</evidence>